<keyword evidence="3 5" id="KW-0808">Transferase</keyword>
<keyword evidence="5" id="KW-0328">Glycosyltransferase</keyword>
<keyword evidence="4" id="KW-0414">Isoprene biosynthesis</keyword>
<comment type="similarity">
    <text evidence="2 5">Belongs to the UDP-glycosyltransferase family.</text>
</comment>
<dbReference type="CDD" id="cd03784">
    <property type="entry name" value="GT1_Gtf-like"/>
    <property type="match status" value="1"/>
</dbReference>
<dbReference type="Gene3D" id="3.40.50.2000">
    <property type="entry name" value="Glycogen Phosphorylase B"/>
    <property type="match status" value="2"/>
</dbReference>
<accession>A0AAF0WSG9</accession>
<sequence length="489" mass="55152">MGNNKVKSPHVLIFPLPLQGPVNCMLKLAELLAINGLHVTFLNTDYIQNCLLKHTHVQSRFENYPGFRFETIPDGLHQHHPRTADKFVDITNGIEEVMRPLFIEMLTNGNLSSKSTKPVSFIISDGFYSFAADLAKDAGIPLVYFPTISPCAQWAFFCLPRLIDLAEVPFKEEDYDRKVSGVPGAENFLRQRDLPSYFRNTDLNHPIIQCILKEIQQIPRSQGLILNSSELIDGPMISQISTLCPNIYNIGPLHSLHKSILLSTQKASSHINSSNSLWEDDKSCMTWLDAQPQKSVIYISIGSLAVMTVDQLKELWHGIVNSGKRFLWALRPGSIAGEDDKYAIPPELSEATKERGCIVSWVFQEEVLAHPAIGLFLTHSGWNSTLESLVEGVPMICWPYFVDQQVNSRLVQEVWRVGIDLKDSCDRVTFEKAVREIMEDKKDEFESSASKIAKLAHQSVADQGGSARYNFNRLVEDIREMTQRTPAHD</sequence>
<dbReference type="GO" id="GO:0080044">
    <property type="term" value="F:quercetin 7-O-glucosyltransferase activity"/>
    <property type="evidence" value="ECO:0007669"/>
    <property type="project" value="TreeGrafter"/>
</dbReference>
<dbReference type="SUPFAM" id="SSF53756">
    <property type="entry name" value="UDP-Glycosyltransferase/glycogen phosphorylase"/>
    <property type="match status" value="1"/>
</dbReference>
<dbReference type="PROSITE" id="PS00375">
    <property type="entry name" value="UDPGT"/>
    <property type="match status" value="1"/>
</dbReference>
<dbReference type="FunFam" id="3.40.50.2000:FF:000040">
    <property type="entry name" value="UDP-glycosyltransferase 76C1"/>
    <property type="match status" value="1"/>
</dbReference>
<protein>
    <recommendedName>
        <fullName evidence="6">Glycosyltransferase</fullName>
        <ecNumber evidence="6">2.4.1.-</ecNumber>
    </recommendedName>
</protein>
<dbReference type="InterPro" id="IPR035595">
    <property type="entry name" value="UDP_glycos_trans_CS"/>
</dbReference>
<evidence type="ECO:0000256" key="5">
    <source>
        <dbReference type="RuleBase" id="RU003718"/>
    </source>
</evidence>
<evidence type="ECO:0000256" key="2">
    <source>
        <dbReference type="ARBA" id="ARBA00009995"/>
    </source>
</evidence>
<dbReference type="EC" id="2.4.1.-" evidence="6"/>
<dbReference type="AlphaFoldDB" id="A0AAF0WSG9"/>
<evidence type="ECO:0000256" key="3">
    <source>
        <dbReference type="ARBA" id="ARBA00022679"/>
    </source>
</evidence>
<dbReference type="PANTHER" id="PTHR11926:SF1392">
    <property type="entry name" value="GLYCOSYLTRANSFERASE"/>
    <property type="match status" value="1"/>
</dbReference>
<reference evidence="7" key="1">
    <citation type="journal article" date="2016" name="Nat. Genet.">
        <title>A high-quality carrot genome assembly provides new insights into carotenoid accumulation and asterid genome evolution.</title>
        <authorList>
            <person name="Iorizzo M."/>
            <person name="Ellison S."/>
            <person name="Senalik D."/>
            <person name="Zeng P."/>
            <person name="Satapoomin P."/>
            <person name="Huang J."/>
            <person name="Bowman M."/>
            <person name="Iovene M."/>
            <person name="Sanseverino W."/>
            <person name="Cavagnaro P."/>
            <person name="Yildiz M."/>
            <person name="Macko-Podgorni A."/>
            <person name="Moranska E."/>
            <person name="Grzebelus E."/>
            <person name="Grzebelus D."/>
            <person name="Ashrafi H."/>
            <person name="Zheng Z."/>
            <person name="Cheng S."/>
            <person name="Spooner D."/>
            <person name="Van Deynze A."/>
            <person name="Simon P."/>
        </authorList>
    </citation>
    <scope>NUCLEOTIDE SEQUENCE</scope>
    <source>
        <tissue evidence="7">Leaf</tissue>
    </source>
</reference>
<dbReference type="Pfam" id="PF00201">
    <property type="entry name" value="UDPGT"/>
    <property type="match status" value="1"/>
</dbReference>
<comment type="pathway">
    <text evidence="1">Secondary metabolite biosynthesis; terpenoid biosynthesis.</text>
</comment>
<evidence type="ECO:0000256" key="6">
    <source>
        <dbReference type="RuleBase" id="RU362057"/>
    </source>
</evidence>
<dbReference type="GO" id="GO:0080043">
    <property type="term" value="F:quercetin 3-O-glucosyltransferase activity"/>
    <property type="evidence" value="ECO:0007669"/>
    <property type="project" value="TreeGrafter"/>
</dbReference>
<gene>
    <name evidence="7" type="ORF">DCAR_0313276</name>
</gene>
<keyword evidence="8" id="KW-1185">Reference proteome</keyword>
<dbReference type="PANTHER" id="PTHR11926">
    <property type="entry name" value="GLUCOSYL/GLUCURONOSYL TRANSFERASES"/>
    <property type="match status" value="1"/>
</dbReference>
<dbReference type="Proteomes" id="UP000077755">
    <property type="component" value="Chromosome 3"/>
</dbReference>
<organism evidence="7 8">
    <name type="scientific">Daucus carota subsp. sativus</name>
    <name type="common">Carrot</name>
    <dbReference type="NCBI Taxonomy" id="79200"/>
    <lineage>
        <taxon>Eukaryota</taxon>
        <taxon>Viridiplantae</taxon>
        <taxon>Streptophyta</taxon>
        <taxon>Embryophyta</taxon>
        <taxon>Tracheophyta</taxon>
        <taxon>Spermatophyta</taxon>
        <taxon>Magnoliopsida</taxon>
        <taxon>eudicotyledons</taxon>
        <taxon>Gunneridae</taxon>
        <taxon>Pentapetalae</taxon>
        <taxon>asterids</taxon>
        <taxon>campanulids</taxon>
        <taxon>Apiales</taxon>
        <taxon>Apiaceae</taxon>
        <taxon>Apioideae</taxon>
        <taxon>Scandiceae</taxon>
        <taxon>Daucinae</taxon>
        <taxon>Daucus</taxon>
        <taxon>Daucus sect. Daucus</taxon>
    </lineage>
</organism>
<evidence type="ECO:0000256" key="1">
    <source>
        <dbReference type="ARBA" id="ARBA00004721"/>
    </source>
</evidence>
<dbReference type="GO" id="GO:0008299">
    <property type="term" value="P:isoprenoid biosynthetic process"/>
    <property type="evidence" value="ECO:0007669"/>
    <property type="project" value="UniProtKB-KW"/>
</dbReference>
<evidence type="ECO:0000313" key="7">
    <source>
        <dbReference type="EMBL" id="WOG93986.1"/>
    </source>
</evidence>
<dbReference type="InterPro" id="IPR002213">
    <property type="entry name" value="UDP_glucos_trans"/>
</dbReference>
<evidence type="ECO:0000256" key="4">
    <source>
        <dbReference type="ARBA" id="ARBA00023229"/>
    </source>
</evidence>
<dbReference type="EMBL" id="CP093345">
    <property type="protein sequence ID" value="WOG93986.1"/>
    <property type="molecule type" value="Genomic_DNA"/>
</dbReference>
<reference evidence="7" key="2">
    <citation type="submission" date="2022-03" db="EMBL/GenBank/DDBJ databases">
        <title>Draft title - Genomic analysis of global carrot germplasm unveils the trajectory of domestication and the origin of high carotenoid orange carrot.</title>
        <authorList>
            <person name="Iorizzo M."/>
            <person name="Ellison S."/>
            <person name="Senalik D."/>
            <person name="Macko-Podgorni A."/>
            <person name="Grzebelus D."/>
            <person name="Bostan H."/>
            <person name="Rolling W."/>
            <person name="Curaba J."/>
            <person name="Simon P."/>
        </authorList>
    </citation>
    <scope>NUCLEOTIDE SEQUENCE</scope>
    <source>
        <tissue evidence="7">Leaf</tissue>
    </source>
</reference>
<proteinExistence type="inferred from homology"/>
<evidence type="ECO:0000313" key="8">
    <source>
        <dbReference type="Proteomes" id="UP000077755"/>
    </source>
</evidence>
<name>A0AAF0WSG9_DAUCS</name>